<evidence type="ECO:0000256" key="4">
    <source>
        <dbReference type="ARBA" id="ARBA00023163"/>
    </source>
</evidence>
<comment type="subcellular location">
    <subcellularLocation>
        <location evidence="1">Nucleus</location>
    </subcellularLocation>
</comment>
<evidence type="ECO:0000256" key="3">
    <source>
        <dbReference type="ARBA" id="ARBA00023125"/>
    </source>
</evidence>
<evidence type="ECO:0000256" key="5">
    <source>
        <dbReference type="ARBA" id="ARBA00023242"/>
    </source>
</evidence>
<dbReference type="AlphaFoldDB" id="A0AAN9N336"/>
<evidence type="ECO:0000313" key="10">
    <source>
        <dbReference type="Proteomes" id="UP001374584"/>
    </source>
</evidence>
<dbReference type="PROSITE" id="PS51032">
    <property type="entry name" value="AP2_ERF"/>
    <property type="match status" value="1"/>
</dbReference>
<dbReference type="InterPro" id="IPR001471">
    <property type="entry name" value="AP2/ERF_dom"/>
</dbReference>
<dbReference type="PRINTS" id="PR00367">
    <property type="entry name" value="ETHRSPELEMNT"/>
</dbReference>
<feature type="compositionally biased region" description="Low complexity" evidence="7">
    <location>
        <begin position="279"/>
        <end position="294"/>
    </location>
</feature>
<organism evidence="9 10">
    <name type="scientific">Phaseolus coccineus</name>
    <name type="common">Scarlet runner bean</name>
    <name type="synonym">Phaseolus multiflorus</name>
    <dbReference type="NCBI Taxonomy" id="3886"/>
    <lineage>
        <taxon>Eukaryota</taxon>
        <taxon>Viridiplantae</taxon>
        <taxon>Streptophyta</taxon>
        <taxon>Embryophyta</taxon>
        <taxon>Tracheophyta</taxon>
        <taxon>Spermatophyta</taxon>
        <taxon>Magnoliopsida</taxon>
        <taxon>eudicotyledons</taxon>
        <taxon>Gunneridae</taxon>
        <taxon>Pentapetalae</taxon>
        <taxon>rosids</taxon>
        <taxon>fabids</taxon>
        <taxon>Fabales</taxon>
        <taxon>Fabaceae</taxon>
        <taxon>Papilionoideae</taxon>
        <taxon>50 kb inversion clade</taxon>
        <taxon>NPAAA clade</taxon>
        <taxon>indigoferoid/millettioid clade</taxon>
        <taxon>Phaseoleae</taxon>
        <taxon>Phaseolus</taxon>
    </lineage>
</organism>
<accession>A0AAN9N336</accession>
<dbReference type="Gene3D" id="3.30.730.10">
    <property type="entry name" value="AP2/ERF domain"/>
    <property type="match status" value="1"/>
</dbReference>
<gene>
    <name evidence="9" type="ORF">VNO80_13493</name>
</gene>
<dbReference type="PANTHER" id="PTHR31190:SF489">
    <property type="entry name" value="ETHYLENE-RESPONSIVE TRANSCRIPTION FACTOR ERF113-RELATED"/>
    <property type="match status" value="1"/>
</dbReference>
<dbReference type="GO" id="GO:0003700">
    <property type="term" value="F:DNA-binding transcription factor activity"/>
    <property type="evidence" value="ECO:0007669"/>
    <property type="project" value="InterPro"/>
</dbReference>
<evidence type="ECO:0000256" key="7">
    <source>
        <dbReference type="SAM" id="MobiDB-lite"/>
    </source>
</evidence>
<feature type="region of interest" description="Disordered" evidence="7">
    <location>
        <begin position="266"/>
        <end position="322"/>
    </location>
</feature>
<evidence type="ECO:0000256" key="2">
    <source>
        <dbReference type="ARBA" id="ARBA00023015"/>
    </source>
</evidence>
<comment type="caution">
    <text evidence="9">The sequence shown here is derived from an EMBL/GenBank/DDBJ whole genome shotgun (WGS) entry which is preliminary data.</text>
</comment>
<reference evidence="9 10" key="1">
    <citation type="submission" date="2024-01" db="EMBL/GenBank/DDBJ databases">
        <title>The genomes of 5 underutilized Papilionoideae crops provide insights into root nodulation and disease resistanc.</title>
        <authorList>
            <person name="Jiang F."/>
        </authorList>
    </citation>
    <scope>NUCLEOTIDE SEQUENCE [LARGE SCALE GENOMIC DNA]</scope>
    <source>
        <strain evidence="9">JINMINGXINNONG_FW02</strain>
        <tissue evidence="9">Leaves</tissue>
    </source>
</reference>
<feature type="compositionally biased region" description="Low complexity" evidence="7">
    <location>
        <begin position="211"/>
        <end position="227"/>
    </location>
</feature>
<dbReference type="Proteomes" id="UP001374584">
    <property type="component" value="Unassembled WGS sequence"/>
</dbReference>
<dbReference type="Pfam" id="PF00847">
    <property type="entry name" value="AP2"/>
    <property type="match status" value="1"/>
</dbReference>
<evidence type="ECO:0000256" key="6">
    <source>
        <dbReference type="ARBA" id="ARBA00024343"/>
    </source>
</evidence>
<evidence type="ECO:0000256" key="1">
    <source>
        <dbReference type="ARBA" id="ARBA00004123"/>
    </source>
</evidence>
<dbReference type="GO" id="GO:0003677">
    <property type="term" value="F:DNA binding"/>
    <property type="evidence" value="ECO:0007669"/>
    <property type="project" value="UniProtKB-KW"/>
</dbReference>
<keyword evidence="5" id="KW-0539">Nucleus</keyword>
<keyword evidence="2" id="KW-0805">Transcription regulation</keyword>
<keyword evidence="3" id="KW-0238">DNA-binding</keyword>
<feature type="region of interest" description="Disordered" evidence="7">
    <location>
        <begin position="178"/>
        <end position="227"/>
    </location>
</feature>
<dbReference type="EMBL" id="JAYMYR010000005">
    <property type="protein sequence ID" value="KAK7364751.1"/>
    <property type="molecule type" value="Genomic_DNA"/>
</dbReference>
<keyword evidence="10" id="KW-1185">Reference proteome</keyword>
<feature type="compositionally biased region" description="Low complexity" evidence="7">
    <location>
        <begin position="187"/>
        <end position="199"/>
    </location>
</feature>
<dbReference type="CDD" id="cd00018">
    <property type="entry name" value="AP2"/>
    <property type="match status" value="1"/>
</dbReference>
<feature type="domain" description="AP2/ERF" evidence="8">
    <location>
        <begin position="118"/>
        <end position="175"/>
    </location>
</feature>
<dbReference type="InterPro" id="IPR044808">
    <property type="entry name" value="ERF_plant"/>
</dbReference>
<dbReference type="FunFam" id="3.30.730.10:FF:000001">
    <property type="entry name" value="Ethylene-responsive transcription factor 2"/>
    <property type="match status" value="1"/>
</dbReference>
<feature type="compositionally biased region" description="Gly residues" evidence="7">
    <location>
        <begin position="297"/>
        <end position="314"/>
    </location>
</feature>
<proteinExistence type="inferred from homology"/>
<protein>
    <recommendedName>
        <fullName evidence="8">AP2/ERF domain-containing protein</fullName>
    </recommendedName>
</protein>
<sequence length="322" mass="34969">MKQANRILSFDLGFTHHQITGPPFIEILDLLLTQGKRSLPPDEEKKEAFNFPFHLTPSQNPKEQASPSPFSNLIMSTNQNTTFFPTPHGQITSTSKFINSQDPSQATNQGTADIRKKHYRGVRQRPWGKWAAEIRDPKKAARVWLGTFDTAEAAAMAYDVAALKFKGNKAKLNFPERVAVPLPPPTNNTTSSASAQPSSLTPPPHVGGHHQTLQTSGSSSLVVSPTSEEAEGFPSLMEYARLLKCRDDDDFQRVALGLYQHHPNEDLTYGSSQPPPVPFFLSSSSSSAFASSTSQGDVGGYGSSGFYSHGGSGFDEGNTRGS</sequence>
<comment type="similarity">
    <text evidence="6">Belongs to the AP2/ERF transcription factor family. ERF subfamily.</text>
</comment>
<keyword evidence="4" id="KW-0804">Transcription</keyword>
<dbReference type="SUPFAM" id="SSF54171">
    <property type="entry name" value="DNA-binding domain"/>
    <property type="match status" value="1"/>
</dbReference>
<dbReference type="InterPro" id="IPR016177">
    <property type="entry name" value="DNA-bd_dom_sf"/>
</dbReference>
<dbReference type="SMART" id="SM00380">
    <property type="entry name" value="AP2"/>
    <property type="match status" value="1"/>
</dbReference>
<evidence type="ECO:0000259" key="8">
    <source>
        <dbReference type="PROSITE" id="PS51032"/>
    </source>
</evidence>
<dbReference type="PANTHER" id="PTHR31190">
    <property type="entry name" value="DNA-BINDING DOMAIN"/>
    <property type="match status" value="1"/>
</dbReference>
<dbReference type="GO" id="GO:0009873">
    <property type="term" value="P:ethylene-activated signaling pathway"/>
    <property type="evidence" value="ECO:0007669"/>
    <property type="project" value="InterPro"/>
</dbReference>
<name>A0AAN9N336_PHACN</name>
<dbReference type="InterPro" id="IPR036955">
    <property type="entry name" value="AP2/ERF_dom_sf"/>
</dbReference>
<evidence type="ECO:0000313" key="9">
    <source>
        <dbReference type="EMBL" id="KAK7364751.1"/>
    </source>
</evidence>
<dbReference type="GO" id="GO:0005634">
    <property type="term" value="C:nucleus"/>
    <property type="evidence" value="ECO:0007669"/>
    <property type="project" value="UniProtKB-SubCell"/>
</dbReference>